<proteinExistence type="predicted"/>
<dbReference type="KEGG" id="cann:107863900"/>
<evidence type="ECO:0000259" key="1">
    <source>
        <dbReference type="PROSITE" id="PS50181"/>
    </source>
</evidence>
<dbReference type="Proteomes" id="UP000222542">
    <property type="component" value="Unassembled WGS sequence"/>
</dbReference>
<dbReference type="SMR" id="A0A1U8G352"/>
<dbReference type="CDD" id="cd22157">
    <property type="entry name" value="F-box_AtFBW1-like"/>
    <property type="match status" value="1"/>
</dbReference>
<dbReference type="OMA" id="YVEVKMY"/>
<evidence type="ECO:0000313" key="3">
    <source>
        <dbReference type="Proteomes" id="UP000222542"/>
    </source>
</evidence>
<dbReference type="InterPro" id="IPR001810">
    <property type="entry name" value="F-box_dom"/>
</dbReference>
<feature type="domain" description="F-box" evidence="1">
    <location>
        <begin position="15"/>
        <end position="61"/>
    </location>
</feature>
<gene>
    <name evidence="2" type="ORF">T459_00069</name>
</gene>
<dbReference type="EMBL" id="AYRZ02000001">
    <property type="protein sequence ID" value="PHT92187.1"/>
    <property type="molecule type" value="Genomic_DNA"/>
</dbReference>
<dbReference type="OrthoDB" id="1249951at2759"/>
<dbReference type="AlphaFoldDB" id="A0A1U8G352"/>
<reference evidence="2 3" key="1">
    <citation type="journal article" date="2014" name="Nat. Genet.">
        <title>Genome sequence of the hot pepper provides insights into the evolution of pungency in Capsicum species.</title>
        <authorList>
            <person name="Kim S."/>
            <person name="Park M."/>
            <person name="Yeom S.I."/>
            <person name="Kim Y.M."/>
            <person name="Lee J.M."/>
            <person name="Lee H.A."/>
            <person name="Seo E."/>
            <person name="Choi J."/>
            <person name="Cheong K."/>
            <person name="Kim K.T."/>
            <person name="Jung K."/>
            <person name="Lee G.W."/>
            <person name="Oh S.K."/>
            <person name="Bae C."/>
            <person name="Kim S.B."/>
            <person name="Lee H.Y."/>
            <person name="Kim S.Y."/>
            <person name="Kim M.S."/>
            <person name="Kang B.C."/>
            <person name="Jo Y.D."/>
            <person name="Yang H.B."/>
            <person name="Jeong H.J."/>
            <person name="Kang W.H."/>
            <person name="Kwon J.K."/>
            <person name="Shin C."/>
            <person name="Lim J.Y."/>
            <person name="Park J.H."/>
            <person name="Huh J.H."/>
            <person name="Kim J.S."/>
            <person name="Kim B.D."/>
            <person name="Cohen O."/>
            <person name="Paran I."/>
            <person name="Suh M.C."/>
            <person name="Lee S.B."/>
            <person name="Kim Y.K."/>
            <person name="Shin Y."/>
            <person name="Noh S.J."/>
            <person name="Park J."/>
            <person name="Seo Y.S."/>
            <person name="Kwon S.Y."/>
            <person name="Kim H.A."/>
            <person name="Park J.M."/>
            <person name="Kim H.J."/>
            <person name="Choi S.B."/>
            <person name="Bosland P.W."/>
            <person name="Reeves G."/>
            <person name="Jo S.H."/>
            <person name="Lee B.W."/>
            <person name="Cho H.T."/>
            <person name="Choi H.S."/>
            <person name="Lee M.S."/>
            <person name="Yu Y."/>
            <person name="Do Choi Y."/>
            <person name="Park B.S."/>
            <person name="van Deynze A."/>
            <person name="Ashrafi H."/>
            <person name="Hill T."/>
            <person name="Kim W.T."/>
            <person name="Pai H.S."/>
            <person name="Ahn H.K."/>
            <person name="Yeam I."/>
            <person name="Giovannoni J.J."/>
            <person name="Rose J.K."/>
            <person name="Sorensen I."/>
            <person name="Lee S.J."/>
            <person name="Kim R.W."/>
            <person name="Choi I.Y."/>
            <person name="Choi B.S."/>
            <person name="Lim J.S."/>
            <person name="Lee Y.H."/>
            <person name="Choi D."/>
        </authorList>
    </citation>
    <scope>NUCLEOTIDE SEQUENCE [LARGE SCALE GENOMIC DNA]</scope>
    <source>
        <strain evidence="3">cv. CM334</strain>
    </source>
</reference>
<organism evidence="2 3">
    <name type="scientific">Capsicum annuum</name>
    <name type="common">Capsicum pepper</name>
    <dbReference type="NCBI Taxonomy" id="4072"/>
    <lineage>
        <taxon>Eukaryota</taxon>
        <taxon>Viridiplantae</taxon>
        <taxon>Streptophyta</taxon>
        <taxon>Embryophyta</taxon>
        <taxon>Tracheophyta</taxon>
        <taxon>Spermatophyta</taxon>
        <taxon>Magnoliopsida</taxon>
        <taxon>eudicotyledons</taxon>
        <taxon>Gunneridae</taxon>
        <taxon>Pentapetalae</taxon>
        <taxon>asterids</taxon>
        <taxon>lamiids</taxon>
        <taxon>Solanales</taxon>
        <taxon>Solanaceae</taxon>
        <taxon>Solanoideae</taxon>
        <taxon>Capsiceae</taxon>
        <taxon>Capsicum</taxon>
    </lineage>
</organism>
<protein>
    <recommendedName>
        <fullName evidence="1">F-box domain-containing protein</fullName>
    </recommendedName>
</protein>
<dbReference type="InterPro" id="IPR017451">
    <property type="entry name" value="F-box-assoc_interact_dom"/>
</dbReference>
<comment type="caution">
    <text evidence="2">The sequence shown here is derived from an EMBL/GenBank/DDBJ whole genome shotgun (WGS) entry which is preliminary data.</text>
</comment>
<dbReference type="PANTHER" id="PTHR31672:SF13">
    <property type="entry name" value="F-BOX PROTEIN CPR30-LIKE"/>
    <property type="match status" value="1"/>
</dbReference>
<dbReference type="STRING" id="4072.A0A1U8G352"/>
<name>A0A1U8G352_CAPAN</name>
<sequence>MEVEKGSSDVTQFPADSLCILPPEIITEILFRLPVKSLLKFRSVSKSWLTLISSLEFIDTHLSLSADKEEMLHLIILNDLDFGDKWCFKGCPVASLFNDSVTRAVDLSYPIEDDSYKLNIVGGCNGLILLANRSIKYLVLWNPTIRKHKNLPEFRPRREEPYYDPVYGFGYDELHHDYKVVCIFYNYTNDFVDDVEVKVYSLKSDSWNSVEYCGESFFIKNSGGFYEDTLNSLGLIVDGKLHWDMGRNKNIVSFDIANEKWNKVEKPSSYGVGETESFLWKLGSNLCVYTDYKETQFCIWVMKEYGVKQSWIKKHTIRYPNDDKFFWPLFVSNKGEMLFLVRSEFMIYNSKDDSLRYTNVTNRESNHALKIYIESLVCPFSRDK</sequence>
<keyword evidence="3" id="KW-1185">Reference proteome</keyword>
<dbReference type="Gramene" id="PHT92187">
    <property type="protein sequence ID" value="PHT92187"/>
    <property type="gene ID" value="T459_00069"/>
</dbReference>
<accession>A0A1U8G352</accession>
<dbReference type="Pfam" id="PF00646">
    <property type="entry name" value="F-box"/>
    <property type="match status" value="1"/>
</dbReference>
<dbReference type="InterPro" id="IPR006527">
    <property type="entry name" value="F-box-assoc_dom_typ1"/>
</dbReference>
<dbReference type="Gene3D" id="1.20.1280.50">
    <property type="match status" value="1"/>
</dbReference>
<dbReference type="InterPro" id="IPR036047">
    <property type="entry name" value="F-box-like_dom_sf"/>
</dbReference>
<dbReference type="SUPFAM" id="SSF81383">
    <property type="entry name" value="F-box domain"/>
    <property type="match status" value="1"/>
</dbReference>
<dbReference type="Pfam" id="PF07734">
    <property type="entry name" value="FBA_1"/>
    <property type="match status" value="1"/>
</dbReference>
<dbReference type="PROSITE" id="PS50181">
    <property type="entry name" value="FBOX"/>
    <property type="match status" value="1"/>
</dbReference>
<evidence type="ECO:0000313" key="2">
    <source>
        <dbReference type="EMBL" id="PHT92187.1"/>
    </source>
</evidence>
<dbReference type="NCBIfam" id="TIGR01640">
    <property type="entry name" value="F_box_assoc_1"/>
    <property type="match status" value="1"/>
</dbReference>
<dbReference type="InterPro" id="IPR050796">
    <property type="entry name" value="SCF_F-box_component"/>
</dbReference>
<dbReference type="SMART" id="SM00256">
    <property type="entry name" value="FBOX"/>
    <property type="match status" value="1"/>
</dbReference>
<reference evidence="2 3" key="2">
    <citation type="journal article" date="2017" name="Genome Biol.">
        <title>New reference genome sequences of hot pepper reveal the massive evolution of plant disease-resistance genes by retroduplication.</title>
        <authorList>
            <person name="Kim S."/>
            <person name="Park J."/>
            <person name="Yeom S.I."/>
            <person name="Kim Y.M."/>
            <person name="Seo E."/>
            <person name="Kim K.T."/>
            <person name="Kim M.S."/>
            <person name="Lee J.M."/>
            <person name="Cheong K."/>
            <person name="Shin H.S."/>
            <person name="Kim S.B."/>
            <person name="Han K."/>
            <person name="Lee J."/>
            <person name="Park M."/>
            <person name="Lee H.A."/>
            <person name="Lee H.Y."/>
            <person name="Lee Y."/>
            <person name="Oh S."/>
            <person name="Lee J.H."/>
            <person name="Choi E."/>
            <person name="Choi E."/>
            <person name="Lee S.E."/>
            <person name="Jeon J."/>
            <person name="Kim H."/>
            <person name="Choi G."/>
            <person name="Song H."/>
            <person name="Lee J."/>
            <person name="Lee S.C."/>
            <person name="Kwon J.K."/>
            <person name="Lee H.Y."/>
            <person name="Koo N."/>
            <person name="Hong Y."/>
            <person name="Kim R.W."/>
            <person name="Kang W.H."/>
            <person name="Huh J.H."/>
            <person name="Kang B.C."/>
            <person name="Yang T.J."/>
            <person name="Lee Y.H."/>
            <person name="Bennetzen J.L."/>
            <person name="Choi D."/>
        </authorList>
    </citation>
    <scope>NUCLEOTIDE SEQUENCE [LARGE SCALE GENOMIC DNA]</scope>
    <source>
        <strain evidence="3">cv. CM334</strain>
    </source>
</reference>
<dbReference type="PANTHER" id="PTHR31672">
    <property type="entry name" value="BNACNNG10540D PROTEIN"/>
    <property type="match status" value="1"/>
</dbReference>